<dbReference type="EMBL" id="JWZT01003130">
    <property type="protein sequence ID" value="KII67587.1"/>
    <property type="molecule type" value="Genomic_DNA"/>
</dbReference>
<protein>
    <submittedName>
        <fullName evidence="1">Uncharacterized protein</fullName>
    </submittedName>
</protein>
<keyword evidence="2" id="KW-1185">Reference proteome</keyword>
<name>A0A0C2N136_THEKT</name>
<sequence>MWIFEISNVCEKHTELLGPVEVIEKYKTNLVKLKYRSARVLRDQWMDNGRVERNIDCEPRLIGLVELEVFKPAPVHFCTDFTSTANATVSTYSRDVPPLGTFLQAVKLVQDSHLLNTHPHPQPTRATLPSRHSFAGKYRTGTRNENDFCLAKVLFCDSKSEFSCQITG</sequence>
<organism evidence="1 2">
    <name type="scientific">Thelohanellus kitauei</name>
    <name type="common">Myxosporean</name>
    <dbReference type="NCBI Taxonomy" id="669202"/>
    <lineage>
        <taxon>Eukaryota</taxon>
        <taxon>Metazoa</taxon>
        <taxon>Cnidaria</taxon>
        <taxon>Myxozoa</taxon>
        <taxon>Myxosporea</taxon>
        <taxon>Bivalvulida</taxon>
        <taxon>Platysporina</taxon>
        <taxon>Myxobolidae</taxon>
        <taxon>Thelohanellus</taxon>
    </lineage>
</organism>
<evidence type="ECO:0000313" key="1">
    <source>
        <dbReference type="EMBL" id="KII67587.1"/>
    </source>
</evidence>
<evidence type="ECO:0000313" key="2">
    <source>
        <dbReference type="Proteomes" id="UP000031668"/>
    </source>
</evidence>
<reference evidence="1 2" key="1">
    <citation type="journal article" date="2014" name="Genome Biol. Evol.">
        <title>The genome of the myxosporean Thelohanellus kitauei shows adaptations to nutrient acquisition within its fish host.</title>
        <authorList>
            <person name="Yang Y."/>
            <person name="Xiong J."/>
            <person name="Zhou Z."/>
            <person name="Huo F."/>
            <person name="Miao W."/>
            <person name="Ran C."/>
            <person name="Liu Y."/>
            <person name="Zhang J."/>
            <person name="Feng J."/>
            <person name="Wang M."/>
            <person name="Wang M."/>
            <person name="Wang L."/>
            <person name="Yao B."/>
        </authorList>
    </citation>
    <scope>NUCLEOTIDE SEQUENCE [LARGE SCALE GENOMIC DNA]</scope>
    <source>
        <strain evidence="1">Wuqing</strain>
    </source>
</reference>
<dbReference type="Proteomes" id="UP000031668">
    <property type="component" value="Unassembled WGS sequence"/>
</dbReference>
<gene>
    <name evidence="1" type="ORF">RF11_14321</name>
</gene>
<proteinExistence type="predicted"/>
<comment type="caution">
    <text evidence="1">The sequence shown here is derived from an EMBL/GenBank/DDBJ whole genome shotgun (WGS) entry which is preliminary data.</text>
</comment>
<dbReference type="AlphaFoldDB" id="A0A0C2N136"/>
<accession>A0A0C2N136</accession>